<sequence length="212" mass="23566">MTRSIARVAAIVAAPVILATLLCACASSSIPQGTTADARVQAQHLVDEFIATIPEDAIIERVVVSDRPFFFENASTRAGEFPARARYSYYVRLLLDPARYPDDDALKSEFVEYVDRTQVQGITWNTPALQNDYTTRFTSKQGGDTPWVYGVDGLNNSQKAQPGETYAEVTAFSPPMLWDQATWDESIRVPQVWPKGDIPDGAVRIEDYGKNR</sequence>
<dbReference type="EMBL" id="BSER01000001">
    <property type="protein sequence ID" value="GLJ93951.1"/>
    <property type="molecule type" value="Genomic_DNA"/>
</dbReference>
<dbReference type="RefSeq" id="WP_204962490.1">
    <property type="nucleotide sequence ID" value="NZ_BAAAUR010000002.1"/>
</dbReference>
<name>A0A9W6HIS2_9MICO</name>
<reference evidence="2" key="2">
    <citation type="submission" date="2023-01" db="EMBL/GenBank/DDBJ databases">
        <authorList>
            <person name="Sun Q."/>
            <person name="Evtushenko L."/>
        </authorList>
    </citation>
    <scope>NUCLEOTIDE SEQUENCE</scope>
    <source>
        <strain evidence="2">VKM Ac-1940</strain>
    </source>
</reference>
<dbReference type="Proteomes" id="UP001142291">
    <property type="component" value="Unassembled WGS sequence"/>
</dbReference>
<accession>A0A9W6HIS2</accession>
<organism evidence="2 3">
    <name type="scientific">Microbacterium dextranolyticum</name>
    <dbReference type="NCBI Taxonomy" id="36806"/>
    <lineage>
        <taxon>Bacteria</taxon>
        <taxon>Bacillati</taxon>
        <taxon>Actinomycetota</taxon>
        <taxon>Actinomycetes</taxon>
        <taxon>Micrococcales</taxon>
        <taxon>Microbacteriaceae</taxon>
        <taxon>Microbacterium</taxon>
    </lineage>
</organism>
<keyword evidence="3" id="KW-1185">Reference proteome</keyword>
<evidence type="ECO:0000313" key="3">
    <source>
        <dbReference type="Proteomes" id="UP001142291"/>
    </source>
</evidence>
<comment type="caution">
    <text evidence="2">The sequence shown here is derived from an EMBL/GenBank/DDBJ whole genome shotgun (WGS) entry which is preliminary data.</text>
</comment>
<evidence type="ECO:0000256" key="1">
    <source>
        <dbReference type="SAM" id="SignalP"/>
    </source>
</evidence>
<feature type="signal peptide" evidence="1">
    <location>
        <begin position="1"/>
        <end position="19"/>
    </location>
</feature>
<reference evidence="2" key="1">
    <citation type="journal article" date="2014" name="Int. J. Syst. Evol. Microbiol.">
        <title>Complete genome sequence of Corynebacterium casei LMG S-19264T (=DSM 44701T), isolated from a smear-ripened cheese.</title>
        <authorList>
            <consortium name="US DOE Joint Genome Institute (JGI-PGF)"/>
            <person name="Walter F."/>
            <person name="Albersmeier A."/>
            <person name="Kalinowski J."/>
            <person name="Ruckert C."/>
        </authorList>
    </citation>
    <scope>NUCLEOTIDE SEQUENCE</scope>
    <source>
        <strain evidence="2">VKM Ac-1940</strain>
    </source>
</reference>
<protein>
    <submittedName>
        <fullName evidence="2">Uncharacterized protein</fullName>
    </submittedName>
</protein>
<evidence type="ECO:0000313" key="2">
    <source>
        <dbReference type="EMBL" id="GLJ93951.1"/>
    </source>
</evidence>
<proteinExistence type="predicted"/>
<gene>
    <name evidence="2" type="ORF">GCM10017591_00120</name>
</gene>
<keyword evidence="1" id="KW-0732">Signal</keyword>
<feature type="chain" id="PRO_5040817483" evidence="1">
    <location>
        <begin position="20"/>
        <end position="212"/>
    </location>
</feature>
<dbReference type="PROSITE" id="PS51257">
    <property type="entry name" value="PROKAR_LIPOPROTEIN"/>
    <property type="match status" value="1"/>
</dbReference>
<dbReference type="AlphaFoldDB" id="A0A9W6HIS2"/>